<dbReference type="AlphaFoldDB" id="A0A939B516"/>
<comment type="caution">
    <text evidence="2">The sequence shown here is derived from an EMBL/GenBank/DDBJ whole genome shotgun (WGS) entry which is preliminary data.</text>
</comment>
<feature type="domain" description="Knr4/Smi1-like" evidence="1">
    <location>
        <begin position="31"/>
        <end position="149"/>
    </location>
</feature>
<dbReference type="Gene3D" id="3.40.1580.10">
    <property type="entry name" value="SMI1/KNR4-like"/>
    <property type="match status" value="1"/>
</dbReference>
<sequence>MIEALKKIGFIVTERLERKELSPDFLNRYSNLPADYLEFLQQFQVITNECENVWFNSIEDFNGDSNSEFRWNEFELMGLETFDDDEEETEIIRCFWDTHVPIALSVKDGYRYLSIDLSSENYGKIYCGVEPEFEESAELVCDSFNQLLEMLSSNEKEDILTNFK</sequence>
<evidence type="ECO:0000313" key="2">
    <source>
        <dbReference type="EMBL" id="MBM6661602.1"/>
    </source>
</evidence>
<dbReference type="RefSeq" id="WP_087339918.1">
    <property type="nucleotide sequence ID" value="NZ_JACJJL010000010.1"/>
</dbReference>
<dbReference type="Proteomes" id="UP000764045">
    <property type="component" value="Unassembled WGS sequence"/>
</dbReference>
<dbReference type="InterPro" id="IPR018958">
    <property type="entry name" value="Knr4/Smi1-like_dom"/>
</dbReference>
<protein>
    <submittedName>
        <fullName evidence="2">SMI1/KNR4 family protein</fullName>
    </submittedName>
</protein>
<name>A0A939B516_9BACT</name>
<evidence type="ECO:0000313" key="3">
    <source>
        <dbReference type="Proteomes" id="UP000764045"/>
    </source>
</evidence>
<keyword evidence="3" id="KW-1185">Reference proteome</keyword>
<dbReference type="SUPFAM" id="SSF160631">
    <property type="entry name" value="SMI1/KNR4-like"/>
    <property type="match status" value="1"/>
</dbReference>
<dbReference type="Pfam" id="PF09346">
    <property type="entry name" value="SMI1_KNR4"/>
    <property type="match status" value="1"/>
</dbReference>
<gene>
    <name evidence="2" type="ORF">H6B30_07540</name>
</gene>
<organism evidence="2 3">
    <name type="scientific">Marseilla massiliensis</name>
    <dbReference type="NCBI Taxonomy" id="1841864"/>
    <lineage>
        <taxon>Bacteria</taxon>
        <taxon>Pseudomonadati</taxon>
        <taxon>Bacteroidota</taxon>
        <taxon>Bacteroidia</taxon>
        <taxon>Bacteroidales</taxon>
        <taxon>Prevotellaceae</taxon>
        <taxon>Marseilla</taxon>
    </lineage>
</organism>
<dbReference type="EMBL" id="JACJJL010000010">
    <property type="protein sequence ID" value="MBM6661602.1"/>
    <property type="molecule type" value="Genomic_DNA"/>
</dbReference>
<dbReference type="InterPro" id="IPR037883">
    <property type="entry name" value="Knr4/Smi1-like_sf"/>
</dbReference>
<accession>A0A939B516</accession>
<proteinExistence type="predicted"/>
<reference evidence="2 3" key="1">
    <citation type="journal article" date="2021" name="Sci. Rep.">
        <title>The distribution of antibiotic resistance genes in chicken gut microbiota commensals.</title>
        <authorList>
            <person name="Juricova H."/>
            <person name="Matiasovicova J."/>
            <person name="Kubasova T."/>
            <person name="Cejkova D."/>
            <person name="Rychlik I."/>
        </authorList>
    </citation>
    <scope>NUCLEOTIDE SEQUENCE [LARGE SCALE GENOMIC DNA]</scope>
    <source>
        <strain evidence="2 3">An819</strain>
    </source>
</reference>
<evidence type="ECO:0000259" key="1">
    <source>
        <dbReference type="Pfam" id="PF09346"/>
    </source>
</evidence>